<dbReference type="Proteomes" id="UP001305647">
    <property type="component" value="Unassembled WGS sequence"/>
</dbReference>
<evidence type="ECO:0000259" key="3">
    <source>
        <dbReference type="PROSITE" id="PS51459"/>
    </source>
</evidence>
<evidence type="ECO:0000313" key="5">
    <source>
        <dbReference type="Proteomes" id="UP001305647"/>
    </source>
</evidence>
<keyword evidence="2" id="KW-0547">Nucleotide-binding</keyword>
<evidence type="ECO:0000313" key="4">
    <source>
        <dbReference type="EMBL" id="KAK4098556.1"/>
    </source>
</evidence>
<dbReference type="InterPro" id="IPR003812">
    <property type="entry name" value="Fido"/>
</dbReference>
<dbReference type="Gene3D" id="1.10.3290.10">
    <property type="entry name" value="Fido-like domain"/>
    <property type="match status" value="1"/>
</dbReference>
<dbReference type="Pfam" id="PF02661">
    <property type="entry name" value="Fic"/>
    <property type="match status" value="1"/>
</dbReference>
<evidence type="ECO:0000256" key="2">
    <source>
        <dbReference type="PIRSR" id="PIRSR640198-2"/>
    </source>
</evidence>
<dbReference type="SUPFAM" id="SSF140931">
    <property type="entry name" value="Fic-like"/>
    <property type="match status" value="1"/>
</dbReference>
<organism evidence="4 5">
    <name type="scientific">Parathielavia hyrcaniae</name>
    <dbReference type="NCBI Taxonomy" id="113614"/>
    <lineage>
        <taxon>Eukaryota</taxon>
        <taxon>Fungi</taxon>
        <taxon>Dikarya</taxon>
        <taxon>Ascomycota</taxon>
        <taxon>Pezizomycotina</taxon>
        <taxon>Sordariomycetes</taxon>
        <taxon>Sordariomycetidae</taxon>
        <taxon>Sordariales</taxon>
        <taxon>Chaetomiaceae</taxon>
        <taxon>Parathielavia</taxon>
    </lineage>
</organism>
<comment type="caution">
    <text evidence="4">The sequence shown here is derived from an EMBL/GenBank/DDBJ whole genome shotgun (WGS) entry which is preliminary data.</text>
</comment>
<feature type="domain" description="Fido" evidence="3">
    <location>
        <begin position="92"/>
        <end position="241"/>
    </location>
</feature>
<gene>
    <name evidence="4" type="ORF">N658DRAFT_431944</name>
</gene>
<proteinExistence type="predicted"/>
<protein>
    <submittedName>
        <fullName evidence="4">Fic-domain-containing protein</fullName>
    </submittedName>
</protein>
<keyword evidence="2" id="KW-0067">ATP-binding</keyword>
<name>A0AAN6PWV5_9PEZI</name>
<evidence type="ECO:0000256" key="1">
    <source>
        <dbReference type="PIRSR" id="PIRSR640198-1"/>
    </source>
</evidence>
<keyword evidence="5" id="KW-1185">Reference proteome</keyword>
<dbReference type="PANTHER" id="PTHR13504">
    <property type="entry name" value="FIDO DOMAIN-CONTAINING PROTEIN DDB_G0283145"/>
    <property type="match status" value="1"/>
</dbReference>
<dbReference type="PANTHER" id="PTHR13504:SF38">
    <property type="entry name" value="FIDO DOMAIN-CONTAINING PROTEIN"/>
    <property type="match status" value="1"/>
</dbReference>
<dbReference type="PROSITE" id="PS51459">
    <property type="entry name" value="FIDO"/>
    <property type="match status" value="1"/>
</dbReference>
<accession>A0AAN6PWV5</accession>
<feature type="binding site" evidence="2">
    <location>
        <begin position="185"/>
        <end position="192"/>
    </location>
    <ligand>
        <name>ATP</name>
        <dbReference type="ChEBI" id="CHEBI:30616"/>
    </ligand>
</feature>
<dbReference type="GO" id="GO:0005524">
    <property type="term" value="F:ATP binding"/>
    <property type="evidence" value="ECO:0007669"/>
    <property type="project" value="UniProtKB-KW"/>
</dbReference>
<reference evidence="4" key="2">
    <citation type="submission" date="2023-05" db="EMBL/GenBank/DDBJ databases">
        <authorList>
            <consortium name="Lawrence Berkeley National Laboratory"/>
            <person name="Steindorff A."/>
            <person name="Hensen N."/>
            <person name="Bonometti L."/>
            <person name="Westerberg I."/>
            <person name="Brannstrom I.O."/>
            <person name="Guillou S."/>
            <person name="Cros-Aarteil S."/>
            <person name="Calhoun S."/>
            <person name="Haridas S."/>
            <person name="Kuo A."/>
            <person name="Mondo S."/>
            <person name="Pangilinan J."/>
            <person name="Riley R."/>
            <person name="Labutti K."/>
            <person name="Andreopoulos B."/>
            <person name="Lipzen A."/>
            <person name="Chen C."/>
            <person name="Yanf M."/>
            <person name="Daum C."/>
            <person name="Ng V."/>
            <person name="Clum A."/>
            <person name="Ohm R."/>
            <person name="Martin F."/>
            <person name="Silar P."/>
            <person name="Natvig D."/>
            <person name="Lalanne C."/>
            <person name="Gautier V."/>
            <person name="Ament-Velasquez S.L."/>
            <person name="Kruys A."/>
            <person name="Hutchinson M.I."/>
            <person name="Powell A.J."/>
            <person name="Barry K."/>
            <person name="Miller A.N."/>
            <person name="Grigoriev I.V."/>
            <person name="Debuchy R."/>
            <person name="Gladieux P."/>
            <person name="Thoren M.H."/>
            <person name="Johannesson H."/>
        </authorList>
    </citation>
    <scope>NUCLEOTIDE SEQUENCE</scope>
    <source>
        <strain evidence="4">CBS 757.83</strain>
    </source>
</reference>
<reference evidence="4" key="1">
    <citation type="journal article" date="2023" name="Mol. Phylogenet. Evol.">
        <title>Genome-scale phylogeny and comparative genomics of the fungal order Sordariales.</title>
        <authorList>
            <person name="Hensen N."/>
            <person name="Bonometti L."/>
            <person name="Westerberg I."/>
            <person name="Brannstrom I.O."/>
            <person name="Guillou S."/>
            <person name="Cros-Aarteil S."/>
            <person name="Calhoun S."/>
            <person name="Haridas S."/>
            <person name="Kuo A."/>
            <person name="Mondo S."/>
            <person name="Pangilinan J."/>
            <person name="Riley R."/>
            <person name="LaButti K."/>
            <person name="Andreopoulos B."/>
            <person name="Lipzen A."/>
            <person name="Chen C."/>
            <person name="Yan M."/>
            <person name="Daum C."/>
            <person name="Ng V."/>
            <person name="Clum A."/>
            <person name="Steindorff A."/>
            <person name="Ohm R.A."/>
            <person name="Martin F."/>
            <person name="Silar P."/>
            <person name="Natvig D.O."/>
            <person name="Lalanne C."/>
            <person name="Gautier V."/>
            <person name="Ament-Velasquez S.L."/>
            <person name="Kruys A."/>
            <person name="Hutchinson M.I."/>
            <person name="Powell A.J."/>
            <person name="Barry K."/>
            <person name="Miller A.N."/>
            <person name="Grigoriev I.V."/>
            <person name="Debuchy R."/>
            <person name="Gladieux P."/>
            <person name="Hiltunen Thoren M."/>
            <person name="Johannesson H."/>
        </authorList>
    </citation>
    <scope>NUCLEOTIDE SEQUENCE</scope>
    <source>
        <strain evidence="4">CBS 757.83</strain>
    </source>
</reference>
<dbReference type="InterPro" id="IPR036597">
    <property type="entry name" value="Fido-like_dom_sf"/>
</dbReference>
<feature type="binding site" evidence="2">
    <location>
        <begin position="124"/>
        <end position="132"/>
    </location>
    <ligand>
        <name>ATP</name>
        <dbReference type="ChEBI" id="CHEBI:30616"/>
    </ligand>
</feature>
<dbReference type="InterPro" id="IPR040198">
    <property type="entry name" value="Fido_containing"/>
</dbReference>
<dbReference type="EMBL" id="MU863658">
    <property type="protein sequence ID" value="KAK4098556.1"/>
    <property type="molecule type" value="Genomic_DNA"/>
</dbReference>
<feature type="active site" evidence="1">
    <location>
        <position position="181"/>
    </location>
</feature>
<sequence length="262" mass="29716">MDCIARLIYGSNMIESAGTSLDITKQLCAAVLQSDTVAAEISETDPKYEDHVKHLRANNRVSNRAEVVQSRREVIHHAQALKHVLGRKEELWSEALLLTLHHILHDGIDQWVKPGQYRTHEVVVRYEDGKAHLCMRANAVPMYMKEMIEQLNNDVAEGECAGWFDPFTLAAKYHYAFENMHPFGDGNGLMSRIVLNALLLRHAGCVGVIGVDEKEWEAYIDVVTRASKAFQAEDMNLDIKQHTGHLNLAKFLLRRSQHILIL</sequence>
<dbReference type="AlphaFoldDB" id="A0AAN6PWV5"/>